<accession>U3P7K8</accession>
<evidence type="ECO:0000313" key="3">
    <source>
        <dbReference type="Proteomes" id="UP000016743"/>
    </source>
</evidence>
<keyword evidence="1" id="KW-0812">Transmembrane</keyword>
<evidence type="ECO:0008006" key="4">
    <source>
        <dbReference type="Google" id="ProtNLM"/>
    </source>
</evidence>
<name>U3P7K8_LEIXC</name>
<keyword evidence="3" id="KW-1185">Reference proteome</keyword>
<feature type="transmembrane region" description="Helical" evidence="1">
    <location>
        <begin position="84"/>
        <end position="102"/>
    </location>
</feature>
<dbReference type="EMBL" id="CP006734">
    <property type="protein sequence ID" value="AGW41434.1"/>
    <property type="molecule type" value="Genomic_DNA"/>
</dbReference>
<organism evidence="2 3">
    <name type="scientific">Leifsonia xyli subsp. cynodontis DSM 46306</name>
    <dbReference type="NCBI Taxonomy" id="1389489"/>
    <lineage>
        <taxon>Bacteria</taxon>
        <taxon>Bacillati</taxon>
        <taxon>Actinomycetota</taxon>
        <taxon>Actinomycetes</taxon>
        <taxon>Micrococcales</taxon>
        <taxon>Microbacteriaceae</taxon>
        <taxon>Leifsonia</taxon>
    </lineage>
</organism>
<keyword evidence="1" id="KW-0472">Membrane</keyword>
<sequence>MMFLDGDSMIVPMFTQSLLHGTATDWAMSTTFFIPEIGLYLLLSLLGMDLIQLQFLAGVLNLVMLYVSLRLVARWTVTGNRRSLVGAIAPFLAYCVLILWEGAGDRNSLELASLLALTSYYSGTVFAAILTVGLAQKLFDSPLMRKRDLGLLVAIALVSTLSNPIYVAWVTLPLAIVVGIVTLGRSRIRRGGVVLGGLIVVTAVGYLARLPLGHWIAAAGDSYLKPTMANESLSYYSQLLGHRAATVGGINSIVFVAAIMILGILLSVTEFRRATSRADVLAIYSWLTPLITTFGFILLGSDAARYLQPWVFAPVLSLIVLAGRIEAPRITQKRWTVLIGATVALVSSLVFAIASFPMASRSIRAAEDSLACTVNWINKSGKVGAGQFWSIRAVKANLNDPSQLVQVDYRMNGYAWLVDRKDYEHSAASFLLTDSQTYPFELPAQVRDREPTTVDCGRFQIADYGTSRIPIGPTWP</sequence>
<evidence type="ECO:0000256" key="1">
    <source>
        <dbReference type="SAM" id="Phobius"/>
    </source>
</evidence>
<feature type="transmembrane region" description="Helical" evidence="1">
    <location>
        <begin position="193"/>
        <end position="217"/>
    </location>
</feature>
<feature type="transmembrane region" description="Helical" evidence="1">
    <location>
        <begin position="26"/>
        <end position="46"/>
    </location>
</feature>
<feature type="transmembrane region" description="Helical" evidence="1">
    <location>
        <begin position="335"/>
        <end position="356"/>
    </location>
</feature>
<evidence type="ECO:0000313" key="2">
    <source>
        <dbReference type="EMBL" id="AGW41434.1"/>
    </source>
</evidence>
<feature type="transmembrane region" description="Helical" evidence="1">
    <location>
        <begin position="280"/>
        <end position="300"/>
    </location>
</feature>
<protein>
    <recommendedName>
        <fullName evidence="4">Glycosyltransferase RgtA/B/C/D-like domain-containing protein</fullName>
    </recommendedName>
</protein>
<reference evidence="2 3" key="1">
    <citation type="journal article" date="2013" name="Genome Announc.">
        <title>Complete Genome Sequence of Leifsonia xyli subsp. cynodontis Strain DSM46306, a Gram-Positive Bacterial Pathogen of Grasses.</title>
        <authorList>
            <person name="Monteiro-Vitorello C.B."/>
            <person name="Zerillo M.M."/>
            <person name="Van Sluys M.A."/>
            <person name="Camargo L.E."/>
            <person name="Kitajima J.P."/>
        </authorList>
    </citation>
    <scope>NUCLEOTIDE SEQUENCE [LARGE SCALE GENOMIC DNA]</scope>
    <source>
        <strain evidence="2 3">DSM 46306</strain>
    </source>
</reference>
<dbReference type="KEGG" id="lxy:O159_13650"/>
<dbReference type="eggNOG" id="ENOG5031DDM">
    <property type="taxonomic scope" value="Bacteria"/>
</dbReference>
<feature type="transmembrane region" description="Helical" evidence="1">
    <location>
        <begin position="114"/>
        <end position="139"/>
    </location>
</feature>
<keyword evidence="1" id="KW-1133">Transmembrane helix</keyword>
<feature type="transmembrane region" description="Helical" evidence="1">
    <location>
        <begin position="244"/>
        <end position="268"/>
    </location>
</feature>
<dbReference type="PATRIC" id="fig|1389489.3.peg.1311"/>
<dbReference type="Proteomes" id="UP000016743">
    <property type="component" value="Chromosome"/>
</dbReference>
<gene>
    <name evidence="2" type="ORF">O159_13650</name>
</gene>
<feature type="transmembrane region" description="Helical" evidence="1">
    <location>
        <begin position="53"/>
        <end position="72"/>
    </location>
</feature>
<feature type="transmembrane region" description="Helical" evidence="1">
    <location>
        <begin position="306"/>
        <end position="323"/>
    </location>
</feature>
<dbReference type="HOGENOM" id="CLU_573411_0_0_11"/>
<feature type="transmembrane region" description="Helical" evidence="1">
    <location>
        <begin position="151"/>
        <end position="181"/>
    </location>
</feature>
<dbReference type="AlphaFoldDB" id="U3P7K8"/>
<proteinExistence type="predicted"/>